<dbReference type="OrthoDB" id="60033at2759"/>
<dbReference type="KEGG" id="cdep:91087517"/>
<keyword evidence="4" id="KW-0808">Transferase</keyword>
<dbReference type="Pfam" id="PF00512">
    <property type="entry name" value="HisKA"/>
    <property type="match status" value="1"/>
</dbReference>
<feature type="region of interest" description="Disordered" evidence="6">
    <location>
        <begin position="78"/>
        <end position="97"/>
    </location>
</feature>
<dbReference type="Gene3D" id="1.10.287.130">
    <property type="match status" value="1"/>
</dbReference>
<dbReference type="InterPro" id="IPR036890">
    <property type="entry name" value="HATPase_C_sf"/>
</dbReference>
<comment type="catalytic activity">
    <reaction evidence="1">
        <text>ATP + protein L-histidine = ADP + protein N-phospho-L-histidine.</text>
        <dbReference type="EC" id="2.7.13.3"/>
    </reaction>
</comment>
<dbReference type="AlphaFoldDB" id="A0A1E3I1N2"/>
<feature type="transmembrane region" description="Helical" evidence="7">
    <location>
        <begin position="287"/>
        <end position="307"/>
    </location>
</feature>
<dbReference type="RefSeq" id="XP_066068806.1">
    <property type="nucleotide sequence ID" value="XM_066212709.1"/>
</dbReference>
<dbReference type="SUPFAM" id="SSF55874">
    <property type="entry name" value="ATPase domain of HSP90 chaperone/DNA topoisomerase II/histidine kinase"/>
    <property type="match status" value="2"/>
</dbReference>
<feature type="region of interest" description="Disordered" evidence="6">
    <location>
        <begin position="120"/>
        <end position="165"/>
    </location>
</feature>
<dbReference type="PROSITE" id="PS50110">
    <property type="entry name" value="RESPONSE_REGULATORY"/>
    <property type="match status" value="1"/>
</dbReference>
<feature type="region of interest" description="Disordered" evidence="6">
    <location>
        <begin position="999"/>
        <end position="1027"/>
    </location>
</feature>
<dbReference type="InterPro" id="IPR005467">
    <property type="entry name" value="His_kinase_dom"/>
</dbReference>
<gene>
    <name evidence="8" type="ORF">L203_103306</name>
</gene>
<dbReference type="SUPFAM" id="SSF47384">
    <property type="entry name" value="Homodimeric domain of signal transducing histidine kinase"/>
    <property type="match status" value="1"/>
</dbReference>
<dbReference type="EMBL" id="CP143787">
    <property type="protein sequence ID" value="WVN88106.1"/>
    <property type="molecule type" value="Genomic_DNA"/>
</dbReference>
<dbReference type="GO" id="GO:0005886">
    <property type="term" value="C:plasma membrane"/>
    <property type="evidence" value="ECO:0007669"/>
    <property type="project" value="TreeGrafter"/>
</dbReference>
<dbReference type="PANTHER" id="PTHR43047">
    <property type="entry name" value="TWO-COMPONENT HISTIDINE PROTEIN KINASE"/>
    <property type="match status" value="1"/>
</dbReference>
<feature type="transmembrane region" description="Helical" evidence="7">
    <location>
        <begin position="314"/>
        <end position="334"/>
    </location>
</feature>
<keyword evidence="3" id="KW-0597">Phosphoprotein</keyword>
<feature type="region of interest" description="Disordered" evidence="6">
    <location>
        <begin position="1"/>
        <end position="63"/>
    </location>
</feature>
<dbReference type="Gene3D" id="3.30.565.10">
    <property type="entry name" value="Histidine kinase-like ATPase, C-terminal domain"/>
    <property type="match status" value="1"/>
</dbReference>
<sequence length="1173" mass="130146">MPDIQSSITDPYTDKQAPSQMSSAQNHTSNTNLNNDMANPYPLHSAMLQPGQNRTGKGKARFTPSKLSTVWQNVKIRLTPSSHPSTTSESALGSMRNTTDNMYYEDESIIRHLPLELLNPKAGQDGKHKKRASDRNSSSRGGLRNRARSSQANSNSRCGDDDDYAIRATEPVSRIVVDNNFEYFTPAAPKSDSGHSNRTPGTTKTPEGSTPDAEGGTVGGYGEKSDAVSTTQIRSGVAMWVRNNSVVEWITQRLLPNVKHFFDSSYSEPSKEHSFQKEAWFTQKQGAVASSVFFLINWVLTVGLLPIPFSRFNWIAYLGVAGLFTIPIPFLVILDYPRRHPILWQPIIFGACWVFAFVLLAEISLCDFFTDHSTCGTRNFMNLLGFALGQPTLGLLTLRENRFSAICGASIWLILTGVLVMAETNSPKLFFRNIVFFALFHAFLIGASFLKERSDRQMFALRQQLKIQYRATQSAQVMERRAADSKKRFVSYIFHEVRVPLNTALLAVQNLQGEKVFSNIQKEQGEMVDGLVSSLTMMEKVLNDVLSFNRMESGKFAQARKPFDFHKSIQLVALSHRTPAQMAGINLEVELDKDIDKIGGVFIGDEMRLRQVASNLVSNSIKFTGQGSVRIVTKLLYPRLEPTPAVEEDDPLRLAAINLQRQQELEQIEKHERTFALIQPVSQQTLGRHGSHSSKGYAPPSNLDIEKGDINLEQKRLSRDSGMIREKEKEEEKNKMQKIVVRVEVHDTGVGLKKTDVMDGDLFSPYVQTEIGRRQGGKGSGLGLALVRQIVKLSNGRLGVESEFGKGSMFWFELPYALPPPPKNHECESSGRLMPPNDSSELGAVTEASEKIPELPSSAINKEENKGLSMLVKDMNEKRNMASGMKEGEGVSQGSERPAIGSTDSSMPLLPAKPKISAEEVIIHTYPPQPSSTPSTSSQSFSDPFAVPIPYTSLSERHVSDWSDGMGRAAANVVKLKLEKAASNLSLVMGVGEIAELQSGSSGVPVSDRVQLEKEQEKPKKEPSSPELPLQCLVVDDDRLTRMLMSRMITRLGHVVTTAENGKIALDMIKNMLEKKEGAINFDIIFLDNQMPLMSGVEVTRTVRDIGCPIFIVGCTGNALREDQNEYIQAGADTILTKPIHQKNLVEMIRDARRRIAGKTQPKEMNYAPDELH</sequence>
<reference evidence="8" key="3">
    <citation type="submission" date="2024-01" db="EMBL/GenBank/DDBJ databases">
        <authorList>
            <person name="Coelho M.A."/>
            <person name="David-Palma M."/>
            <person name="Shea T."/>
            <person name="Sun S."/>
            <person name="Cuomo C.A."/>
            <person name="Heitman J."/>
        </authorList>
    </citation>
    <scope>NUCLEOTIDE SEQUENCE</scope>
    <source>
        <strain evidence="8">CBS 7841</strain>
    </source>
</reference>
<feature type="region of interest" description="Disordered" evidence="6">
    <location>
        <begin position="684"/>
        <end position="705"/>
    </location>
</feature>
<dbReference type="InterPro" id="IPR003661">
    <property type="entry name" value="HisK_dim/P_dom"/>
</dbReference>
<feature type="compositionally biased region" description="Basic and acidic residues" evidence="6">
    <location>
        <begin position="1010"/>
        <end position="1024"/>
    </location>
</feature>
<evidence type="ECO:0000313" key="8">
    <source>
        <dbReference type="EMBL" id="WVN88106.1"/>
    </source>
</evidence>
<feature type="compositionally biased region" description="Low complexity" evidence="6">
    <location>
        <begin position="79"/>
        <end position="90"/>
    </location>
</feature>
<evidence type="ECO:0000256" key="7">
    <source>
        <dbReference type="SAM" id="Phobius"/>
    </source>
</evidence>
<dbReference type="GeneID" id="91087517"/>
<keyword evidence="7" id="KW-1133">Transmembrane helix</keyword>
<dbReference type="Gene3D" id="3.40.50.2300">
    <property type="match status" value="1"/>
</dbReference>
<keyword evidence="9" id="KW-1185">Reference proteome</keyword>
<feature type="region of interest" description="Disordered" evidence="6">
    <location>
        <begin position="884"/>
        <end position="909"/>
    </location>
</feature>
<dbReference type="SUPFAM" id="SSF52172">
    <property type="entry name" value="CheY-like"/>
    <property type="match status" value="1"/>
</dbReference>
<feature type="region of interest" description="Disordered" evidence="6">
    <location>
        <begin position="186"/>
        <end position="227"/>
    </location>
</feature>
<dbReference type="InterPro" id="IPR004358">
    <property type="entry name" value="Sig_transdc_His_kin-like_C"/>
</dbReference>
<keyword evidence="7" id="KW-0812">Transmembrane</keyword>
<dbReference type="PROSITE" id="PS50109">
    <property type="entry name" value="HIS_KIN"/>
    <property type="match status" value="1"/>
</dbReference>
<dbReference type="SMART" id="SM00448">
    <property type="entry name" value="REC"/>
    <property type="match status" value="1"/>
</dbReference>
<evidence type="ECO:0000256" key="4">
    <source>
        <dbReference type="ARBA" id="ARBA00022679"/>
    </source>
</evidence>
<dbReference type="PANTHER" id="PTHR43047:SF66">
    <property type="entry name" value="HISKA"/>
    <property type="match status" value="1"/>
</dbReference>
<organism evidence="8 9">
    <name type="scientific">Cryptococcus depauperatus CBS 7841</name>
    <dbReference type="NCBI Taxonomy" id="1295531"/>
    <lineage>
        <taxon>Eukaryota</taxon>
        <taxon>Fungi</taxon>
        <taxon>Dikarya</taxon>
        <taxon>Basidiomycota</taxon>
        <taxon>Agaricomycotina</taxon>
        <taxon>Tremellomycetes</taxon>
        <taxon>Tremellales</taxon>
        <taxon>Cryptococcaceae</taxon>
        <taxon>Cryptococcus</taxon>
    </lineage>
</organism>
<feature type="compositionally biased region" description="Polar residues" evidence="6">
    <location>
        <begin position="194"/>
        <end position="208"/>
    </location>
</feature>
<evidence type="ECO:0000256" key="6">
    <source>
        <dbReference type="SAM" id="MobiDB-lite"/>
    </source>
</evidence>
<dbReference type="CDD" id="cd17546">
    <property type="entry name" value="REC_hyHK_CKI1_RcsC-like"/>
    <property type="match status" value="1"/>
</dbReference>
<proteinExistence type="predicted"/>
<feature type="transmembrane region" description="Helical" evidence="7">
    <location>
        <begin position="429"/>
        <end position="450"/>
    </location>
</feature>
<protein>
    <recommendedName>
        <fullName evidence="2">histidine kinase</fullName>
        <ecNumber evidence="2">2.7.13.3</ecNumber>
    </recommendedName>
</protein>
<dbReference type="SMART" id="SM00387">
    <property type="entry name" value="HATPase_c"/>
    <property type="match status" value="1"/>
</dbReference>
<reference evidence="8" key="1">
    <citation type="submission" date="2016-06" db="EMBL/GenBank/DDBJ databases">
        <authorList>
            <person name="Cuomo C."/>
            <person name="Litvintseva A."/>
            <person name="Heitman J."/>
            <person name="Chen Y."/>
            <person name="Sun S."/>
            <person name="Springer D."/>
            <person name="Dromer F."/>
            <person name="Young S."/>
            <person name="Zeng Q."/>
            <person name="Chapman S."/>
            <person name="Gujja S."/>
            <person name="Saif S."/>
            <person name="Birren B."/>
        </authorList>
    </citation>
    <scope>NUCLEOTIDE SEQUENCE</scope>
    <source>
        <strain evidence="8">CBS 7841</strain>
    </source>
</reference>
<feature type="compositionally biased region" description="Polar residues" evidence="6">
    <location>
        <begin position="1"/>
        <end position="37"/>
    </location>
</feature>
<dbReference type="InterPro" id="IPR003594">
    <property type="entry name" value="HATPase_dom"/>
</dbReference>
<reference evidence="8" key="2">
    <citation type="journal article" date="2022" name="Elife">
        <title>Obligate sexual reproduction of a homothallic fungus closely related to the Cryptococcus pathogenic species complex.</title>
        <authorList>
            <person name="Passer A.R."/>
            <person name="Clancey S.A."/>
            <person name="Shea T."/>
            <person name="David-Palma M."/>
            <person name="Averette A.F."/>
            <person name="Boekhout T."/>
            <person name="Porcel B.M."/>
            <person name="Nowrousian M."/>
            <person name="Cuomo C.A."/>
            <person name="Sun S."/>
            <person name="Heitman J."/>
            <person name="Coelho M.A."/>
        </authorList>
    </citation>
    <scope>NUCLEOTIDE SEQUENCE</scope>
    <source>
        <strain evidence="8">CBS 7841</strain>
    </source>
</reference>
<dbReference type="GO" id="GO:0009927">
    <property type="term" value="F:histidine phosphotransfer kinase activity"/>
    <property type="evidence" value="ECO:0007669"/>
    <property type="project" value="TreeGrafter"/>
</dbReference>
<name>A0A1E3I1N2_9TREE</name>
<dbReference type="EC" id="2.7.13.3" evidence="2"/>
<evidence type="ECO:0000256" key="3">
    <source>
        <dbReference type="ARBA" id="ARBA00022553"/>
    </source>
</evidence>
<dbReference type="CDD" id="cd00082">
    <property type="entry name" value="HisKA"/>
    <property type="match status" value="1"/>
</dbReference>
<dbReference type="Proteomes" id="UP000094043">
    <property type="component" value="Chromosome 4"/>
</dbReference>
<dbReference type="PRINTS" id="PR00344">
    <property type="entry name" value="BCTRLSENSOR"/>
</dbReference>
<evidence type="ECO:0000313" key="9">
    <source>
        <dbReference type="Proteomes" id="UP000094043"/>
    </source>
</evidence>
<dbReference type="InterPro" id="IPR036097">
    <property type="entry name" value="HisK_dim/P_sf"/>
</dbReference>
<dbReference type="Pfam" id="PF00072">
    <property type="entry name" value="Response_reg"/>
    <property type="match status" value="1"/>
</dbReference>
<accession>A0A1E3I1N2</accession>
<feature type="compositionally biased region" description="Low complexity" evidence="6">
    <location>
        <begin position="135"/>
        <end position="157"/>
    </location>
</feature>
<dbReference type="InterPro" id="IPR011006">
    <property type="entry name" value="CheY-like_superfamily"/>
</dbReference>
<dbReference type="InterPro" id="IPR001789">
    <property type="entry name" value="Sig_transdc_resp-reg_receiver"/>
</dbReference>
<dbReference type="SMART" id="SM00388">
    <property type="entry name" value="HisKA"/>
    <property type="match status" value="1"/>
</dbReference>
<evidence type="ECO:0000256" key="1">
    <source>
        <dbReference type="ARBA" id="ARBA00000085"/>
    </source>
</evidence>
<dbReference type="Pfam" id="PF02518">
    <property type="entry name" value="HATPase_c"/>
    <property type="match status" value="1"/>
</dbReference>
<feature type="transmembrane region" description="Helical" evidence="7">
    <location>
        <begin position="403"/>
        <end position="422"/>
    </location>
</feature>
<keyword evidence="7" id="KW-0472">Membrane</keyword>
<dbReference type="VEuPathDB" id="FungiDB:L203_05338"/>
<evidence type="ECO:0000256" key="5">
    <source>
        <dbReference type="ARBA" id="ARBA00022777"/>
    </source>
</evidence>
<evidence type="ECO:0000256" key="2">
    <source>
        <dbReference type="ARBA" id="ARBA00012438"/>
    </source>
</evidence>
<keyword evidence="5" id="KW-0418">Kinase</keyword>
<dbReference type="GO" id="GO:0000155">
    <property type="term" value="F:phosphorelay sensor kinase activity"/>
    <property type="evidence" value="ECO:0007669"/>
    <property type="project" value="InterPro"/>
</dbReference>
<feature type="transmembrane region" description="Helical" evidence="7">
    <location>
        <begin position="346"/>
        <end position="368"/>
    </location>
</feature>